<accession>A0A2H9T236</accession>
<dbReference type="Pfam" id="PF13359">
    <property type="entry name" value="DDE_Tnp_4"/>
    <property type="match status" value="1"/>
</dbReference>
<dbReference type="AlphaFoldDB" id="A0A2H9T236"/>
<dbReference type="InterPro" id="IPR026103">
    <property type="entry name" value="HARBI1_animal"/>
</dbReference>
<keyword evidence="7" id="KW-0378">Hydrolase</keyword>
<sequence>MGKQLLIFIKYVSSQMTLQTIADKFRVCEYTVFNIVERLSSIMCEELMPKYIKWPQGEHVSEVVKGFKALKHFPGVIGAIDCSQIQIKTPKYCPENYINRKSFPSVNLQAVCDSNMNILDVHSDWPGSVHDSRVFKNSNLYHRIQNDPDQVFPHNTHLIGDAAFGLETWMMTPFKDYGNLQARQRCYNYLQSSTRMVIERTFGALKGRFRSLKYLDMQNERIVKVILSYCVLHQLCLKHGDDGTQYIEEGIEEDTNASVEVMNGATNAEEKRTIIVQNL</sequence>
<protein>
    <recommendedName>
        <fullName evidence="3">Putative nuclease HARBI1</fullName>
    </recommendedName>
    <alternativeName>
        <fullName evidence="8">Harbinger transposase-derived nuclease</fullName>
    </alternativeName>
</protein>
<dbReference type="InterPro" id="IPR045249">
    <property type="entry name" value="HARBI1-like"/>
</dbReference>
<keyword evidence="4" id="KW-0963">Cytoplasm</keyword>
<comment type="subcellular location">
    <subcellularLocation>
        <location evidence="2">Cytoplasm</location>
    </subcellularLocation>
</comment>
<evidence type="ECO:0000256" key="8">
    <source>
        <dbReference type="ARBA" id="ARBA00030126"/>
    </source>
</evidence>
<evidence type="ECO:0000256" key="6">
    <source>
        <dbReference type="ARBA" id="ARBA00022723"/>
    </source>
</evidence>
<name>A0A2H9T236_9ZZZZ</name>
<dbReference type="GO" id="GO:0004518">
    <property type="term" value="F:nuclease activity"/>
    <property type="evidence" value="ECO:0007669"/>
    <property type="project" value="UniProtKB-KW"/>
</dbReference>
<evidence type="ECO:0000256" key="1">
    <source>
        <dbReference type="ARBA" id="ARBA00001968"/>
    </source>
</evidence>
<organism evidence="11">
    <name type="scientific">invertebrate metagenome</name>
    <dbReference type="NCBI Taxonomy" id="1711999"/>
    <lineage>
        <taxon>unclassified sequences</taxon>
        <taxon>metagenomes</taxon>
        <taxon>organismal metagenomes</taxon>
    </lineage>
</organism>
<evidence type="ECO:0000256" key="3">
    <source>
        <dbReference type="ARBA" id="ARBA00015519"/>
    </source>
</evidence>
<comment type="cofactor">
    <cofactor evidence="1">
        <name>a divalent metal cation</name>
        <dbReference type="ChEBI" id="CHEBI:60240"/>
    </cofactor>
</comment>
<dbReference type="GO" id="GO:0005737">
    <property type="term" value="C:cytoplasm"/>
    <property type="evidence" value="ECO:0007669"/>
    <property type="project" value="UniProtKB-SubCell"/>
</dbReference>
<keyword evidence="6" id="KW-0479">Metal-binding</keyword>
<gene>
    <name evidence="11" type="ORF">CI610_03785</name>
</gene>
<dbReference type="EMBL" id="NSIT01000823">
    <property type="protein sequence ID" value="PJE77299.1"/>
    <property type="molecule type" value="Genomic_DNA"/>
</dbReference>
<dbReference type="PRINTS" id="PR02086">
    <property type="entry name" value="PUTNUCHARBI1"/>
</dbReference>
<dbReference type="InterPro" id="IPR027806">
    <property type="entry name" value="HARBI1_dom"/>
</dbReference>
<dbReference type="PANTHER" id="PTHR22930">
    <property type="match status" value="1"/>
</dbReference>
<dbReference type="PANTHER" id="PTHR22930:SF292">
    <property type="entry name" value="DDE TNP4 DOMAIN-CONTAINING PROTEIN"/>
    <property type="match status" value="1"/>
</dbReference>
<dbReference type="GO" id="GO:0016787">
    <property type="term" value="F:hydrolase activity"/>
    <property type="evidence" value="ECO:0007669"/>
    <property type="project" value="UniProtKB-KW"/>
</dbReference>
<proteinExistence type="predicted"/>
<keyword evidence="5" id="KW-0540">Nuclease</keyword>
<feature type="domain" description="DDE Tnp4" evidence="10">
    <location>
        <begin position="80"/>
        <end position="234"/>
    </location>
</feature>
<dbReference type="GO" id="GO:0046872">
    <property type="term" value="F:metal ion binding"/>
    <property type="evidence" value="ECO:0007669"/>
    <property type="project" value="UniProtKB-KW"/>
</dbReference>
<evidence type="ECO:0000313" key="11">
    <source>
        <dbReference type="EMBL" id="PJE77299.1"/>
    </source>
</evidence>
<evidence type="ECO:0000256" key="2">
    <source>
        <dbReference type="ARBA" id="ARBA00004496"/>
    </source>
</evidence>
<evidence type="ECO:0000256" key="7">
    <source>
        <dbReference type="ARBA" id="ARBA00022801"/>
    </source>
</evidence>
<evidence type="ECO:0000259" key="10">
    <source>
        <dbReference type="Pfam" id="PF13359"/>
    </source>
</evidence>
<comment type="function">
    <text evidence="9">Transposase-derived protein that may have nuclease activity. Does not have transposase activity.</text>
</comment>
<evidence type="ECO:0000256" key="9">
    <source>
        <dbReference type="ARBA" id="ARBA00045850"/>
    </source>
</evidence>
<comment type="caution">
    <text evidence="11">The sequence shown here is derived from an EMBL/GenBank/DDBJ whole genome shotgun (WGS) entry which is preliminary data.</text>
</comment>
<reference evidence="11" key="1">
    <citation type="journal article" date="2017" name="Appl. Environ. Microbiol.">
        <title>Molecular characterization of an Endozoicomonas-like organism causing infection in king scallop Pecten maximus L.</title>
        <authorList>
            <person name="Cano I."/>
            <person name="van Aerle R."/>
            <person name="Ross S."/>
            <person name="Verner-Jeffreys D.W."/>
            <person name="Paley R.K."/>
            <person name="Rimmer G."/>
            <person name="Ryder D."/>
            <person name="Hooper P."/>
            <person name="Stone D."/>
            <person name="Feist S.W."/>
        </authorList>
    </citation>
    <scope>NUCLEOTIDE SEQUENCE</scope>
</reference>
<evidence type="ECO:0000256" key="5">
    <source>
        <dbReference type="ARBA" id="ARBA00022722"/>
    </source>
</evidence>
<evidence type="ECO:0000256" key="4">
    <source>
        <dbReference type="ARBA" id="ARBA00022490"/>
    </source>
</evidence>